<dbReference type="PROSITE" id="PS50088">
    <property type="entry name" value="ANK_REPEAT"/>
    <property type="match status" value="2"/>
</dbReference>
<sequence length="276" mass="30337">MAVQTMLSHSPLDINAIDLLGESYLMVLLGNIRNSLTLLELLLDRGVDVNHRDGSGETAIFYAVRHQCSDDVISKLIDCGADLSAQDHNGEGVVHMIVRGVKTVQDLPVGPFLRHMPSLINSQDARGRTPLHVALSLGLFDEMNDRLDQRMIDMLEPSPDDGNTALHWLVKSTLHRPILTQSILRKFLVIGDVGCSPQNLIRNTPLHVAIAADHVTLARMLIQNGAVLTARDDLERTPLDLAKDLSRTQIIADIEAQLIEGDSKSANQNEEMKASI</sequence>
<evidence type="ECO:0000256" key="1">
    <source>
        <dbReference type="ARBA" id="ARBA00022737"/>
    </source>
</evidence>
<dbReference type="PROSITE" id="PS50297">
    <property type="entry name" value="ANK_REP_REGION"/>
    <property type="match status" value="2"/>
</dbReference>
<proteinExistence type="predicted"/>
<reference evidence="4" key="1">
    <citation type="submission" date="2018-10" db="EMBL/GenBank/DDBJ databases">
        <title>Fifty Aureobasidium pullulans genomes reveal a recombining polyextremotolerant generalist.</title>
        <authorList>
            <person name="Gostincar C."/>
            <person name="Turk M."/>
            <person name="Zajc J."/>
            <person name="Gunde-Cimerman N."/>
        </authorList>
    </citation>
    <scope>NUCLEOTIDE SEQUENCE [LARGE SCALE GENOMIC DNA]</scope>
    <source>
        <strain evidence="4">EXF-10085</strain>
    </source>
</reference>
<accession>A0A4S9BXV9</accession>
<organism evidence="4">
    <name type="scientific">Aureobasidium pullulans</name>
    <name type="common">Black yeast</name>
    <name type="synonym">Pullularia pullulans</name>
    <dbReference type="NCBI Taxonomy" id="5580"/>
    <lineage>
        <taxon>Eukaryota</taxon>
        <taxon>Fungi</taxon>
        <taxon>Dikarya</taxon>
        <taxon>Ascomycota</taxon>
        <taxon>Pezizomycotina</taxon>
        <taxon>Dothideomycetes</taxon>
        <taxon>Dothideomycetidae</taxon>
        <taxon>Dothideales</taxon>
        <taxon>Saccotheciaceae</taxon>
        <taxon>Aureobasidium</taxon>
    </lineage>
</organism>
<feature type="repeat" description="ANK" evidence="3">
    <location>
        <begin position="55"/>
        <end position="88"/>
    </location>
</feature>
<evidence type="ECO:0000256" key="2">
    <source>
        <dbReference type="ARBA" id="ARBA00023043"/>
    </source>
</evidence>
<evidence type="ECO:0000313" key="4">
    <source>
        <dbReference type="EMBL" id="THW98758.1"/>
    </source>
</evidence>
<name>A0A4S9BXV9_AURPU</name>
<dbReference type="Gene3D" id="1.25.40.20">
    <property type="entry name" value="Ankyrin repeat-containing domain"/>
    <property type="match status" value="2"/>
</dbReference>
<dbReference type="AlphaFoldDB" id="A0A4S9BXV9"/>
<dbReference type="PANTHER" id="PTHR24198:SF165">
    <property type="entry name" value="ANKYRIN REPEAT-CONTAINING PROTEIN-RELATED"/>
    <property type="match status" value="1"/>
</dbReference>
<dbReference type="InterPro" id="IPR036770">
    <property type="entry name" value="Ankyrin_rpt-contain_sf"/>
</dbReference>
<dbReference type="Pfam" id="PF13857">
    <property type="entry name" value="Ank_5"/>
    <property type="match status" value="1"/>
</dbReference>
<protein>
    <submittedName>
        <fullName evidence="4">Uncharacterized protein</fullName>
    </submittedName>
</protein>
<dbReference type="Pfam" id="PF13637">
    <property type="entry name" value="Ank_4"/>
    <property type="match status" value="1"/>
</dbReference>
<dbReference type="InterPro" id="IPR002110">
    <property type="entry name" value="Ankyrin_rpt"/>
</dbReference>
<comment type="caution">
    <text evidence="4">The sequence shown here is derived from an EMBL/GenBank/DDBJ whole genome shotgun (WGS) entry which is preliminary data.</text>
</comment>
<dbReference type="SMART" id="SM00248">
    <property type="entry name" value="ANK"/>
    <property type="match status" value="5"/>
</dbReference>
<feature type="repeat" description="ANK" evidence="3">
    <location>
        <begin position="201"/>
        <end position="233"/>
    </location>
</feature>
<dbReference type="EMBL" id="QZAS01000090">
    <property type="protein sequence ID" value="THW98758.1"/>
    <property type="molecule type" value="Genomic_DNA"/>
</dbReference>
<keyword evidence="2 3" id="KW-0040">ANK repeat</keyword>
<dbReference type="PANTHER" id="PTHR24198">
    <property type="entry name" value="ANKYRIN REPEAT AND PROTEIN KINASE DOMAIN-CONTAINING PROTEIN"/>
    <property type="match status" value="1"/>
</dbReference>
<dbReference type="SUPFAM" id="SSF48403">
    <property type="entry name" value="Ankyrin repeat"/>
    <property type="match status" value="1"/>
</dbReference>
<keyword evidence="1" id="KW-0677">Repeat</keyword>
<evidence type="ECO:0000256" key="3">
    <source>
        <dbReference type="PROSITE-ProRule" id="PRU00023"/>
    </source>
</evidence>
<gene>
    <name evidence="4" type="ORF">D6D13_10511</name>
</gene>